<dbReference type="InterPro" id="IPR001763">
    <property type="entry name" value="Rhodanese-like_dom"/>
</dbReference>
<dbReference type="Proteomes" id="UP000234881">
    <property type="component" value="Unassembled WGS sequence"/>
</dbReference>
<dbReference type="OrthoDB" id="9784009at2"/>
<name>A0A2N5XRY7_9HYPH</name>
<reference evidence="3 4" key="1">
    <citation type="submission" date="2018-01" db="EMBL/GenBank/DDBJ databases">
        <title>The draft genome sequence of Cohaesibacter sp. H1304.</title>
        <authorList>
            <person name="Wang N.-N."/>
            <person name="Du Z.-J."/>
        </authorList>
    </citation>
    <scope>NUCLEOTIDE SEQUENCE [LARGE SCALE GENOMIC DNA]</scope>
    <source>
        <strain evidence="3 4">H1304</strain>
    </source>
</reference>
<feature type="domain" description="Rhodanese" evidence="2">
    <location>
        <begin position="19"/>
        <end position="106"/>
    </location>
</feature>
<dbReference type="RefSeq" id="WP_101533303.1">
    <property type="nucleotide sequence ID" value="NZ_PKUQ01000016.1"/>
</dbReference>
<protein>
    <submittedName>
        <fullName evidence="3">Sulfurtransferase</fullName>
    </submittedName>
</protein>
<dbReference type="GO" id="GO:0016740">
    <property type="term" value="F:transferase activity"/>
    <property type="evidence" value="ECO:0007669"/>
    <property type="project" value="UniProtKB-KW"/>
</dbReference>
<dbReference type="Gene3D" id="3.40.250.10">
    <property type="entry name" value="Rhodanese-like domain"/>
    <property type="match status" value="1"/>
</dbReference>
<organism evidence="3 4">
    <name type="scientific">Cohaesibacter celericrescens</name>
    <dbReference type="NCBI Taxonomy" id="2067669"/>
    <lineage>
        <taxon>Bacteria</taxon>
        <taxon>Pseudomonadati</taxon>
        <taxon>Pseudomonadota</taxon>
        <taxon>Alphaproteobacteria</taxon>
        <taxon>Hyphomicrobiales</taxon>
        <taxon>Cohaesibacteraceae</taxon>
    </lineage>
</organism>
<dbReference type="SUPFAM" id="SSF52821">
    <property type="entry name" value="Rhodanese/Cell cycle control phosphatase"/>
    <property type="match status" value="1"/>
</dbReference>
<keyword evidence="1" id="KW-0812">Transmembrane</keyword>
<keyword evidence="4" id="KW-1185">Reference proteome</keyword>
<evidence type="ECO:0000313" key="3">
    <source>
        <dbReference type="EMBL" id="PLW77286.1"/>
    </source>
</evidence>
<evidence type="ECO:0000313" key="4">
    <source>
        <dbReference type="Proteomes" id="UP000234881"/>
    </source>
</evidence>
<dbReference type="Pfam" id="PF00581">
    <property type="entry name" value="Rhodanese"/>
    <property type="match status" value="1"/>
</dbReference>
<comment type="caution">
    <text evidence="3">The sequence shown here is derived from an EMBL/GenBank/DDBJ whole genome shotgun (WGS) entry which is preliminary data.</text>
</comment>
<dbReference type="InterPro" id="IPR036873">
    <property type="entry name" value="Rhodanese-like_dom_sf"/>
</dbReference>
<keyword evidence="1" id="KW-0472">Membrane</keyword>
<proteinExistence type="predicted"/>
<sequence>MAKKQIVKQINHDEAKKLLNQGAVLIDVRESMELMSKKVPSALHHPLSGLNGPIDTKDAKAAIFFCASGARTNGYATKLASSVKCDAYMLTGGIHALSRMGVPTEGSGGMFKLFGIGAILLIAGWATGIIPGT</sequence>
<dbReference type="PROSITE" id="PS50206">
    <property type="entry name" value="RHODANESE_3"/>
    <property type="match status" value="1"/>
</dbReference>
<dbReference type="EMBL" id="PKUQ01000016">
    <property type="protein sequence ID" value="PLW77286.1"/>
    <property type="molecule type" value="Genomic_DNA"/>
</dbReference>
<accession>A0A2N5XRY7</accession>
<dbReference type="SMART" id="SM00450">
    <property type="entry name" value="RHOD"/>
    <property type="match status" value="1"/>
</dbReference>
<evidence type="ECO:0000259" key="2">
    <source>
        <dbReference type="PROSITE" id="PS50206"/>
    </source>
</evidence>
<feature type="transmembrane region" description="Helical" evidence="1">
    <location>
        <begin position="109"/>
        <end position="130"/>
    </location>
</feature>
<gene>
    <name evidence="3" type="ORF">C0081_08020</name>
</gene>
<evidence type="ECO:0000256" key="1">
    <source>
        <dbReference type="SAM" id="Phobius"/>
    </source>
</evidence>
<keyword evidence="1" id="KW-1133">Transmembrane helix</keyword>
<keyword evidence="3" id="KW-0808">Transferase</keyword>
<dbReference type="AlphaFoldDB" id="A0A2N5XRY7"/>